<keyword evidence="3" id="KW-1185">Reference proteome</keyword>
<dbReference type="GO" id="GO:0005737">
    <property type="term" value="C:cytoplasm"/>
    <property type="evidence" value="ECO:0007669"/>
    <property type="project" value="TreeGrafter"/>
</dbReference>
<evidence type="ECO:0000313" key="2">
    <source>
        <dbReference type="EMBL" id="TMS33467.1"/>
    </source>
</evidence>
<dbReference type="InterPro" id="IPR005062">
    <property type="entry name" value="SAC3/GANP/THP3_conserved"/>
</dbReference>
<dbReference type="PANTHER" id="PTHR12436:SF3">
    <property type="entry name" value="GERMINAL-CENTER ASSOCIATED NUCLEAR PROTEIN"/>
    <property type="match status" value="1"/>
</dbReference>
<dbReference type="InterPro" id="IPR045107">
    <property type="entry name" value="SAC3/GANP/THP3"/>
</dbReference>
<dbReference type="Pfam" id="PF03399">
    <property type="entry name" value="SAC3_GANP"/>
    <property type="match status" value="1"/>
</dbReference>
<dbReference type="EMBL" id="AZBU02000001">
    <property type="protein sequence ID" value="TMS33467.1"/>
    <property type="molecule type" value="Genomic_DNA"/>
</dbReference>
<accession>A0A4U8UN27</accession>
<evidence type="ECO:0000259" key="1">
    <source>
        <dbReference type="Pfam" id="PF03399"/>
    </source>
</evidence>
<dbReference type="EMBL" id="CM016762">
    <property type="protein sequence ID" value="TMS33467.1"/>
    <property type="molecule type" value="Genomic_DNA"/>
</dbReference>
<dbReference type="AlphaFoldDB" id="A0A4U8UN27"/>
<organism evidence="2 3">
    <name type="scientific">Steinernema carpocapsae</name>
    <name type="common">Entomopathogenic nematode</name>
    <dbReference type="NCBI Taxonomy" id="34508"/>
    <lineage>
        <taxon>Eukaryota</taxon>
        <taxon>Metazoa</taxon>
        <taxon>Ecdysozoa</taxon>
        <taxon>Nematoda</taxon>
        <taxon>Chromadorea</taxon>
        <taxon>Rhabditida</taxon>
        <taxon>Tylenchina</taxon>
        <taxon>Panagrolaimomorpha</taxon>
        <taxon>Strongyloidoidea</taxon>
        <taxon>Steinernematidae</taxon>
        <taxon>Steinernema</taxon>
    </lineage>
</organism>
<dbReference type="GO" id="GO:0006406">
    <property type="term" value="P:mRNA export from nucleus"/>
    <property type="evidence" value="ECO:0007669"/>
    <property type="project" value="TreeGrafter"/>
</dbReference>
<feature type="domain" description="SAC3/GANP/THP3 conserved" evidence="1">
    <location>
        <begin position="108"/>
        <end position="356"/>
    </location>
</feature>
<gene>
    <name evidence="2" type="ORF">L596_001203</name>
</gene>
<dbReference type="Proteomes" id="UP000298663">
    <property type="component" value="Chromosome X"/>
</dbReference>
<proteinExistence type="predicted"/>
<reference evidence="2 3" key="2">
    <citation type="journal article" date="2019" name="G3 (Bethesda)">
        <title>Hybrid Assembly of the Genome of the Entomopathogenic Nematode Steinernema carpocapsae Identifies the X-Chromosome.</title>
        <authorList>
            <person name="Serra L."/>
            <person name="Macchietto M."/>
            <person name="Macias-Munoz A."/>
            <person name="McGill C.J."/>
            <person name="Rodriguez I.M."/>
            <person name="Rodriguez B."/>
            <person name="Murad R."/>
            <person name="Mortazavi A."/>
        </authorList>
    </citation>
    <scope>NUCLEOTIDE SEQUENCE [LARGE SCALE GENOMIC DNA]</scope>
    <source>
        <strain evidence="2 3">ALL</strain>
    </source>
</reference>
<dbReference type="Gene3D" id="1.25.40.990">
    <property type="match status" value="1"/>
</dbReference>
<dbReference type="OrthoDB" id="21502at2759"/>
<protein>
    <recommendedName>
        <fullName evidence="1">SAC3/GANP/THP3 conserved domain-containing protein</fullName>
    </recommendedName>
</protein>
<reference evidence="2 3" key="1">
    <citation type="journal article" date="2015" name="Genome Biol.">
        <title>Comparative genomics of Steinernema reveals deeply conserved gene regulatory networks.</title>
        <authorList>
            <person name="Dillman A.R."/>
            <person name="Macchietto M."/>
            <person name="Porter C.F."/>
            <person name="Rogers A."/>
            <person name="Williams B."/>
            <person name="Antoshechkin I."/>
            <person name="Lee M.M."/>
            <person name="Goodwin Z."/>
            <person name="Lu X."/>
            <person name="Lewis E.E."/>
            <person name="Goodrich-Blair H."/>
            <person name="Stock S.P."/>
            <person name="Adams B.J."/>
            <person name="Sternberg P.W."/>
            <person name="Mortazavi A."/>
        </authorList>
    </citation>
    <scope>NUCLEOTIDE SEQUENCE [LARGE SCALE GENOMIC DNA]</scope>
    <source>
        <strain evidence="2 3">ALL</strain>
    </source>
</reference>
<dbReference type="GO" id="GO:0070390">
    <property type="term" value="C:transcription export complex 2"/>
    <property type="evidence" value="ECO:0007669"/>
    <property type="project" value="TreeGrafter"/>
</dbReference>
<dbReference type="PANTHER" id="PTHR12436">
    <property type="entry name" value="80 KDA MCM3-ASSOCIATED PROTEIN"/>
    <property type="match status" value="1"/>
</dbReference>
<sequence>MKLGFVAPIVGEQMNFNGRGSRNPPKRRISGRNLRNSCVAGNFDHVESPDFLHELEALRGRSCTTAEKRYEVLKVRDRILQRLRKHVNGVTAKKLIVERWIWRHMSGPLLERYRRIFQMSVNPFEKRPSGEPDHKFFVTDYSRSAADQEEPLCHELRSPKALVASMDYILKWMCNKPVTTQWYDFVWSRTRAIRKEITQQKIISPEAVGILEKCCRIHIFAAHHFCECSASDFDQQMNNENLTKSLQSLRHIYEDLAKRHIYLDSEAEFRCYDVLLNLRDSNILQQVFKLRVEVQATPEMRLAVNLFLAFNTSNYVRFFRMVISSCSFLQACLLHRWFGELRADTLRTLAVSYSKKIIRDTSDALTIGRNFQTVAQ</sequence>
<dbReference type="STRING" id="34508.A0A4U8UN27"/>
<evidence type="ECO:0000313" key="3">
    <source>
        <dbReference type="Proteomes" id="UP000298663"/>
    </source>
</evidence>
<name>A0A4U8UN27_STECR</name>
<comment type="caution">
    <text evidence="2">The sequence shown here is derived from an EMBL/GenBank/DDBJ whole genome shotgun (WGS) entry which is preliminary data.</text>
</comment>